<name>A0A7V8UFA8_9PSED</name>
<gene>
    <name evidence="2" type="ORF">FHK92_21675</name>
</gene>
<feature type="compositionally biased region" description="Basic and acidic residues" evidence="1">
    <location>
        <begin position="1"/>
        <end position="14"/>
    </location>
</feature>
<comment type="caution">
    <text evidence="2">The sequence shown here is derived from an EMBL/GenBank/DDBJ whole genome shotgun (WGS) entry which is preliminary data.</text>
</comment>
<accession>A0A7V8UFA8</accession>
<dbReference type="Proteomes" id="UP000572407">
    <property type="component" value="Unassembled WGS sequence"/>
</dbReference>
<proteinExistence type="predicted"/>
<evidence type="ECO:0000256" key="1">
    <source>
        <dbReference type="SAM" id="MobiDB-lite"/>
    </source>
</evidence>
<reference evidence="2 3" key="1">
    <citation type="submission" date="2019-06" db="EMBL/GenBank/DDBJ databases">
        <title>Analysis of the biodiversity of Brassica napus bacterial endophytes for the selection of potential efficient biofertilizers for rapeseed crops.</title>
        <authorList>
            <person name="Jimenez-Gomez A."/>
            <person name="Saati-Santamaria Z."/>
            <person name="Menendez E."/>
            <person name="Rivas R."/>
            <person name="Mateos P.F."/>
            <person name="Velazquez E."/>
            <person name="Garcia-Fraile P."/>
        </authorList>
    </citation>
    <scope>NUCLEOTIDE SEQUENCE [LARGE SCALE GENOMIC DNA]</scope>
    <source>
        <strain evidence="2 3">CDVBN10</strain>
    </source>
</reference>
<evidence type="ECO:0000313" key="2">
    <source>
        <dbReference type="EMBL" id="MBA1380380.1"/>
    </source>
</evidence>
<organism evidence="2 3">
    <name type="scientific">Pseudomonas brassicacearum subsp. neoaurantiaca</name>
    <dbReference type="NCBI Taxonomy" id="494916"/>
    <lineage>
        <taxon>Bacteria</taxon>
        <taxon>Pseudomonadati</taxon>
        <taxon>Pseudomonadota</taxon>
        <taxon>Gammaproteobacteria</taxon>
        <taxon>Pseudomonadales</taxon>
        <taxon>Pseudomonadaceae</taxon>
        <taxon>Pseudomonas</taxon>
    </lineage>
</organism>
<dbReference type="AlphaFoldDB" id="A0A7V8UFA8"/>
<evidence type="ECO:0000313" key="3">
    <source>
        <dbReference type="Proteomes" id="UP000572407"/>
    </source>
</evidence>
<feature type="region of interest" description="Disordered" evidence="1">
    <location>
        <begin position="1"/>
        <end position="62"/>
    </location>
</feature>
<sequence>MSARHQLETDEPVARELAPAGSRSGPKTAESELQIHRTRRSIAASQPSGSKLPRHRCLDASK</sequence>
<protein>
    <submittedName>
        <fullName evidence="2">Uncharacterized protein</fullName>
    </submittedName>
</protein>
<dbReference type="EMBL" id="VDLV01000043">
    <property type="protein sequence ID" value="MBA1380380.1"/>
    <property type="molecule type" value="Genomic_DNA"/>
</dbReference>